<dbReference type="InterPro" id="IPR013149">
    <property type="entry name" value="ADH-like_C"/>
</dbReference>
<dbReference type="PANTHER" id="PTHR43401">
    <property type="entry name" value="L-THREONINE 3-DEHYDROGENASE"/>
    <property type="match status" value="1"/>
</dbReference>
<dbReference type="InterPro" id="IPR013154">
    <property type="entry name" value="ADH-like_N"/>
</dbReference>
<dbReference type="EMBL" id="JANIID010000035">
    <property type="protein sequence ID" value="MCQ8773905.1"/>
    <property type="molecule type" value="Genomic_DNA"/>
</dbReference>
<dbReference type="SUPFAM" id="SSF51735">
    <property type="entry name" value="NAD(P)-binding Rossmann-fold domains"/>
    <property type="match status" value="1"/>
</dbReference>
<feature type="domain" description="Enoyl reductase (ER)" evidence="13">
    <location>
        <begin position="15"/>
        <end position="345"/>
    </location>
</feature>
<dbReference type="Pfam" id="PF08240">
    <property type="entry name" value="ADH_N"/>
    <property type="match status" value="1"/>
</dbReference>
<comment type="similarity">
    <text evidence="7">Belongs to the zinc-containing alcohol dehydrogenase family. DOIA dehydrogenase subfamily.</text>
</comment>
<evidence type="ECO:0000256" key="2">
    <source>
        <dbReference type="ARBA" id="ARBA00022723"/>
    </source>
</evidence>
<dbReference type="Gene3D" id="3.40.50.720">
    <property type="entry name" value="NAD(P)-binding Rossmann-like Domain"/>
    <property type="match status" value="1"/>
</dbReference>
<gene>
    <name evidence="14" type="ORF">NQU55_29715</name>
</gene>
<sequence length="352" mass="36401">MGPVVHPTMNAAVLTADRTMEHRQVPVPEPGPGELLVRVAVSGICGSDLSAYRGLHPYKKAPVVLGHEFCGKVVGTGPGVTRFAVGDLVCSSAYASCDACPPCRTGATHLCRHRTNLSHLGWEGSFADFVLLRENMTYRLPAGLGHEAGAMVEPLSIGLHAMRLADPSGGPVVTVLGTGTIGLACVVAARRLGFGPVHCADLGPAKGELARSVGAEGYVDVAQEELRSGAAALAPAGSDVTVIASGHPGAVADAAAVTRPGGQVIVVSYFGGPQDVDWNALVSAELTVRFSALSTAADFEEVIGWLGRGEIDPVPLVTHRFPLRDAATALRLMDRADGTVGKILLQVNRESG</sequence>
<comment type="catalytic activity">
    <reaction evidence="11">
        <text>2-deoxy-scyllo-inosamine + NADP(+) = 3-amino-2,3-dideoxy-scyllo-inosose + NADPH + H(+)</text>
        <dbReference type="Rhea" id="RHEA:33879"/>
        <dbReference type="ChEBI" id="CHEBI:15378"/>
        <dbReference type="ChEBI" id="CHEBI:57783"/>
        <dbReference type="ChEBI" id="CHEBI:58349"/>
        <dbReference type="ChEBI" id="CHEBI:65002"/>
        <dbReference type="ChEBI" id="CHEBI:65003"/>
        <dbReference type="EC" id="1.1.1.329"/>
    </reaction>
</comment>
<keyword evidence="2 12" id="KW-0479">Metal-binding</keyword>
<comment type="pathway">
    <text evidence="6">Metabolic intermediate biosynthesis; 2-deoxystreptamine biosynthesis; 2-deoxystreptamine from D-glucose 6-phosphate: step 3/4.</text>
</comment>
<comment type="function">
    <text evidence="5">Catalyzes the oxidation of 2-deoxy-scyllo-inosamine (DOIA) with NAD(+) or NADP(+), forming 3-amino-2,3-dideoxy-scyllo-inosose (amino-DOI).</text>
</comment>
<evidence type="ECO:0000256" key="5">
    <source>
        <dbReference type="ARBA" id="ARBA00037678"/>
    </source>
</evidence>
<evidence type="ECO:0000256" key="8">
    <source>
        <dbReference type="ARBA" id="ARBA00039102"/>
    </source>
</evidence>
<name>A0A9X2LMJ4_9ACTN</name>
<evidence type="ECO:0000259" key="13">
    <source>
        <dbReference type="SMART" id="SM00829"/>
    </source>
</evidence>
<evidence type="ECO:0000256" key="6">
    <source>
        <dbReference type="ARBA" id="ARBA00037908"/>
    </source>
</evidence>
<dbReference type="EC" id="1.1.1.329" evidence="8"/>
<dbReference type="Proteomes" id="UP001142374">
    <property type="component" value="Unassembled WGS sequence"/>
</dbReference>
<accession>A0A9X2LMJ4</accession>
<protein>
    <recommendedName>
        <fullName evidence="9">2-deoxy-scyllo-inosamine dehydrogenase</fullName>
        <ecNumber evidence="8">1.1.1.329</ecNumber>
    </recommendedName>
</protein>
<evidence type="ECO:0000313" key="14">
    <source>
        <dbReference type="EMBL" id="MCQ8773905.1"/>
    </source>
</evidence>
<dbReference type="InterPro" id="IPR011032">
    <property type="entry name" value="GroES-like_sf"/>
</dbReference>
<dbReference type="PROSITE" id="PS00059">
    <property type="entry name" value="ADH_ZINC"/>
    <property type="match status" value="1"/>
</dbReference>
<dbReference type="GO" id="GO:0016491">
    <property type="term" value="F:oxidoreductase activity"/>
    <property type="evidence" value="ECO:0007669"/>
    <property type="project" value="UniProtKB-KW"/>
</dbReference>
<evidence type="ECO:0000313" key="15">
    <source>
        <dbReference type="Proteomes" id="UP001142374"/>
    </source>
</evidence>
<dbReference type="PANTHER" id="PTHR43401:SF2">
    <property type="entry name" value="L-THREONINE 3-DEHYDROGENASE"/>
    <property type="match status" value="1"/>
</dbReference>
<dbReference type="InterPro" id="IPR002328">
    <property type="entry name" value="ADH_Zn_CS"/>
</dbReference>
<proteinExistence type="inferred from homology"/>
<keyword evidence="15" id="KW-1185">Reference proteome</keyword>
<keyword evidence="4" id="KW-0560">Oxidoreductase</keyword>
<evidence type="ECO:0000256" key="3">
    <source>
        <dbReference type="ARBA" id="ARBA00022833"/>
    </source>
</evidence>
<dbReference type="SUPFAM" id="SSF50129">
    <property type="entry name" value="GroES-like"/>
    <property type="match status" value="1"/>
</dbReference>
<evidence type="ECO:0000256" key="1">
    <source>
        <dbReference type="ARBA" id="ARBA00001947"/>
    </source>
</evidence>
<dbReference type="InterPro" id="IPR036291">
    <property type="entry name" value="NAD(P)-bd_dom_sf"/>
</dbReference>
<reference evidence="14" key="1">
    <citation type="submission" date="2022-06" db="EMBL/GenBank/DDBJ databases">
        <title>WGS of actinobacteria.</title>
        <authorList>
            <person name="Thawai C."/>
        </authorList>
    </citation>
    <scope>NUCLEOTIDE SEQUENCE</scope>
    <source>
        <strain evidence="14">AA8</strain>
    </source>
</reference>
<dbReference type="RefSeq" id="WP_168092483.1">
    <property type="nucleotide sequence ID" value="NZ_JAATER010000075.1"/>
</dbReference>
<evidence type="ECO:0000256" key="7">
    <source>
        <dbReference type="ARBA" id="ARBA00038004"/>
    </source>
</evidence>
<dbReference type="AlphaFoldDB" id="A0A9X2LMJ4"/>
<evidence type="ECO:0000256" key="10">
    <source>
        <dbReference type="ARBA" id="ARBA00048685"/>
    </source>
</evidence>
<dbReference type="SMART" id="SM00829">
    <property type="entry name" value="PKS_ER"/>
    <property type="match status" value="1"/>
</dbReference>
<dbReference type="InterPro" id="IPR050129">
    <property type="entry name" value="Zn_alcohol_dh"/>
</dbReference>
<organism evidence="14 15">
    <name type="scientific">Streptomyces telluris</name>
    <dbReference type="NCBI Taxonomy" id="2720021"/>
    <lineage>
        <taxon>Bacteria</taxon>
        <taxon>Bacillati</taxon>
        <taxon>Actinomycetota</taxon>
        <taxon>Actinomycetes</taxon>
        <taxon>Kitasatosporales</taxon>
        <taxon>Streptomycetaceae</taxon>
        <taxon>Streptomyces</taxon>
    </lineage>
</organism>
<evidence type="ECO:0000256" key="4">
    <source>
        <dbReference type="ARBA" id="ARBA00023002"/>
    </source>
</evidence>
<comment type="caution">
    <text evidence="14">The sequence shown here is derived from an EMBL/GenBank/DDBJ whole genome shotgun (WGS) entry which is preliminary data.</text>
</comment>
<evidence type="ECO:0000256" key="12">
    <source>
        <dbReference type="RuleBase" id="RU361277"/>
    </source>
</evidence>
<dbReference type="Gene3D" id="3.90.180.10">
    <property type="entry name" value="Medium-chain alcohol dehydrogenases, catalytic domain"/>
    <property type="match status" value="1"/>
</dbReference>
<keyword evidence="3 12" id="KW-0862">Zinc</keyword>
<dbReference type="Pfam" id="PF00107">
    <property type="entry name" value="ADH_zinc_N"/>
    <property type="match status" value="1"/>
</dbReference>
<dbReference type="InterPro" id="IPR020843">
    <property type="entry name" value="ER"/>
</dbReference>
<dbReference type="GO" id="GO:0008270">
    <property type="term" value="F:zinc ion binding"/>
    <property type="evidence" value="ECO:0007669"/>
    <property type="project" value="InterPro"/>
</dbReference>
<comment type="catalytic activity">
    <reaction evidence="10">
        <text>2-deoxy-scyllo-inosamine + NAD(+) = 3-amino-2,3-dideoxy-scyllo-inosose + NADH + H(+)</text>
        <dbReference type="Rhea" id="RHEA:33883"/>
        <dbReference type="ChEBI" id="CHEBI:15378"/>
        <dbReference type="ChEBI" id="CHEBI:57540"/>
        <dbReference type="ChEBI" id="CHEBI:57945"/>
        <dbReference type="ChEBI" id="CHEBI:65002"/>
        <dbReference type="ChEBI" id="CHEBI:65003"/>
        <dbReference type="EC" id="1.1.1.329"/>
    </reaction>
</comment>
<comment type="cofactor">
    <cofactor evidence="1 12">
        <name>Zn(2+)</name>
        <dbReference type="ChEBI" id="CHEBI:29105"/>
    </cofactor>
</comment>
<evidence type="ECO:0000256" key="11">
    <source>
        <dbReference type="ARBA" id="ARBA00049085"/>
    </source>
</evidence>
<evidence type="ECO:0000256" key="9">
    <source>
        <dbReference type="ARBA" id="ARBA00039387"/>
    </source>
</evidence>